<name>A0A0B7BAU5_9EUPU</name>
<proteinExistence type="predicted"/>
<dbReference type="EMBL" id="HACG01043137">
    <property type="protein sequence ID" value="CEK90002.1"/>
    <property type="molecule type" value="Transcribed_RNA"/>
</dbReference>
<gene>
    <name evidence="1" type="primary">ORF174125</name>
    <name evidence="2" type="synonym">ORF174238</name>
</gene>
<evidence type="ECO:0000313" key="2">
    <source>
        <dbReference type="EMBL" id="CEK90010.1"/>
    </source>
</evidence>
<sequence length="129" mass="14715">NHVKRHSEIGQITLVMFRCKYCSCMSTARELLYEHLTEKHPGKAIALVKKIVAIDTTEVDNSFAETCMEEPLDFLEESLHKEMLSSLKTGSSPTSDMSSYEQLFVIPEGDETFDVPLDCPMHLQYIKQK</sequence>
<dbReference type="AlphaFoldDB" id="A0A0B7BAU5"/>
<evidence type="ECO:0000313" key="1">
    <source>
        <dbReference type="EMBL" id="CEK90002.1"/>
    </source>
</evidence>
<reference evidence="1" key="1">
    <citation type="submission" date="2014-12" db="EMBL/GenBank/DDBJ databases">
        <title>Insight into the proteome of Arion vulgaris.</title>
        <authorList>
            <person name="Aradska J."/>
            <person name="Bulat T."/>
            <person name="Smidak R."/>
            <person name="Sarate P."/>
            <person name="Gangsoo J."/>
            <person name="Sialana F."/>
            <person name="Bilban M."/>
            <person name="Lubec G."/>
        </authorList>
    </citation>
    <scope>NUCLEOTIDE SEQUENCE</scope>
    <source>
        <tissue evidence="1">Skin</tissue>
    </source>
</reference>
<protein>
    <submittedName>
        <fullName evidence="1">Uncharacterized protein</fullName>
    </submittedName>
</protein>
<organism evidence="1">
    <name type="scientific">Arion vulgaris</name>
    <dbReference type="NCBI Taxonomy" id="1028688"/>
    <lineage>
        <taxon>Eukaryota</taxon>
        <taxon>Metazoa</taxon>
        <taxon>Spiralia</taxon>
        <taxon>Lophotrochozoa</taxon>
        <taxon>Mollusca</taxon>
        <taxon>Gastropoda</taxon>
        <taxon>Heterobranchia</taxon>
        <taxon>Euthyneura</taxon>
        <taxon>Panpulmonata</taxon>
        <taxon>Eupulmonata</taxon>
        <taxon>Stylommatophora</taxon>
        <taxon>Helicina</taxon>
        <taxon>Arionoidea</taxon>
        <taxon>Arionidae</taxon>
        <taxon>Arion</taxon>
    </lineage>
</organism>
<feature type="non-terminal residue" evidence="1">
    <location>
        <position position="1"/>
    </location>
</feature>
<dbReference type="EMBL" id="HACG01043145">
    <property type="protein sequence ID" value="CEK90010.1"/>
    <property type="molecule type" value="Transcribed_RNA"/>
</dbReference>
<accession>A0A0B7BAU5</accession>